<sequence length="739" mass="82422">MASRPRFPLAEIDLNSFPRDEEQITKQLPGLPDLNTNVGGDAVFDLNFPMSDRPSSTQPLIDWNEGSPKHANSSGGRLGNLYCDPLMTSVGHKITVRQRWTPTPVQLQILVGFFDQGIGTPTKQKIKEITSELSQHGQISETNVYNWFQNKRARSKRKQLVASSNNANNPGSGVHPCPALPPLMSAPVPESTKGHGHSLSPSDVMEAPAHNTAPPPFTIEERGPSLPPSTSVVSPPVGGGAPPPLPVQVHAPSKSPTAPHEKEPIIYPLEDGYPMEAAKEESNDGENGVMDEAQEQGSDGTYYSDTDEFEEQGSDGLNDFNMDEFEEQGSDGLNNFDMDEFEEQGSDGLNYSDMDEFEELGSDGLNDSNMDEAREEGSNGIRRLTTLKNEEREAIYRVLLQNYVNGKVKRGVKKMLASAYSISTKIVHRIWKQGMSIGDVRHRKTHNCGRKRIQIDEAQVRSIPLSKRSTFRCMATALKTSKSTCQRLHKRGFFRRHSNSVKPLLTPENKIERLRFCIDMLEENNIQQDPTFKARPRFDEEGNELFSGKIGCFPLVTQEPAIRSSVNRPAGTLETKPVTYVNRGVIKNYLLEKVLPAIKSKWPSYDKRNPIYIQQDNARTHVGVNDVDFSIQSLQQKGAPRTVDELVSAVMKAFEEFSSFESNKIFLTLQTVMEKIIERKGCNVYDVPHIGKEKLDREGRLPKVWKCDRTIVQEARELLGDSPAQTSESAAQTSENAVE</sequence>
<dbReference type="PROSITE" id="PS50071">
    <property type="entry name" value="HOMEOBOX_2"/>
    <property type="match status" value="1"/>
</dbReference>
<dbReference type="AlphaFoldDB" id="A0A1R3IL55"/>
<dbReference type="InterPro" id="IPR056671">
    <property type="entry name" value="DUF7769"/>
</dbReference>
<dbReference type="CDD" id="cd00086">
    <property type="entry name" value="homeodomain"/>
    <property type="match status" value="1"/>
</dbReference>
<dbReference type="GO" id="GO:0005634">
    <property type="term" value="C:nucleus"/>
    <property type="evidence" value="ECO:0007669"/>
    <property type="project" value="UniProtKB-SubCell"/>
</dbReference>
<proteinExistence type="predicted"/>
<feature type="region of interest" description="Disordered" evidence="4">
    <location>
        <begin position="339"/>
        <end position="378"/>
    </location>
</feature>
<evidence type="ECO:0000313" key="7">
    <source>
        <dbReference type="Proteomes" id="UP000187203"/>
    </source>
</evidence>
<evidence type="ECO:0000256" key="3">
    <source>
        <dbReference type="RuleBase" id="RU000682"/>
    </source>
</evidence>
<keyword evidence="7" id="KW-1185">Reference proteome</keyword>
<feature type="region of interest" description="Disordered" evidence="4">
    <location>
        <begin position="717"/>
        <end position="739"/>
    </location>
</feature>
<feature type="DNA-binding region" description="Homeobox" evidence="2">
    <location>
        <begin position="95"/>
        <end position="159"/>
    </location>
</feature>
<feature type="compositionally biased region" description="Polar residues" evidence="4">
    <location>
        <begin position="295"/>
        <end position="304"/>
    </location>
</feature>
<feature type="domain" description="Homeobox" evidence="5">
    <location>
        <begin position="93"/>
        <end position="158"/>
    </location>
</feature>
<dbReference type="EMBL" id="AWUE01017993">
    <property type="protein sequence ID" value="OMO83319.1"/>
    <property type="molecule type" value="Genomic_DNA"/>
</dbReference>
<protein>
    <recommendedName>
        <fullName evidence="5">Homeobox domain-containing protein</fullName>
    </recommendedName>
</protein>
<name>A0A1R3IL55_9ROSI</name>
<dbReference type="Pfam" id="PF00046">
    <property type="entry name" value="Homeodomain"/>
    <property type="match status" value="1"/>
</dbReference>
<dbReference type="Gene3D" id="1.10.10.60">
    <property type="entry name" value="Homeodomain-like"/>
    <property type="match status" value="1"/>
</dbReference>
<comment type="caution">
    <text evidence="6">The sequence shown here is derived from an EMBL/GenBank/DDBJ whole genome shotgun (WGS) entry which is preliminary data.</text>
</comment>
<evidence type="ECO:0000313" key="6">
    <source>
        <dbReference type="EMBL" id="OMO83319.1"/>
    </source>
</evidence>
<evidence type="ECO:0000256" key="1">
    <source>
        <dbReference type="ARBA" id="ARBA00004123"/>
    </source>
</evidence>
<dbReference type="InterPro" id="IPR036397">
    <property type="entry name" value="RNaseH_sf"/>
</dbReference>
<feature type="region of interest" description="Disordered" evidence="4">
    <location>
        <begin position="156"/>
        <end position="263"/>
    </location>
</feature>
<dbReference type="Pfam" id="PF24964">
    <property type="entry name" value="DUF7769"/>
    <property type="match status" value="1"/>
</dbReference>
<dbReference type="InterPro" id="IPR009057">
    <property type="entry name" value="Homeodomain-like_sf"/>
</dbReference>
<keyword evidence="2 3" id="KW-0539">Nucleus</keyword>
<evidence type="ECO:0000259" key="5">
    <source>
        <dbReference type="PROSITE" id="PS50071"/>
    </source>
</evidence>
<dbReference type="SUPFAM" id="SSF46689">
    <property type="entry name" value="Homeodomain-like"/>
    <property type="match status" value="1"/>
</dbReference>
<dbReference type="Proteomes" id="UP000187203">
    <property type="component" value="Unassembled WGS sequence"/>
</dbReference>
<dbReference type="OrthoDB" id="6159439at2759"/>
<evidence type="ECO:0000256" key="4">
    <source>
        <dbReference type="SAM" id="MobiDB-lite"/>
    </source>
</evidence>
<dbReference type="SMART" id="SM00389">
    <property type="entry name" value="HOX"/>
    <property type="match status" value="1"/>
</dbReference>
<dbReference type="InterPro" id="IPR001356">
    <property type="entry name" value="HD"/>
</dbReference>
<dbReference type="Gene3D" id="3.30.420.10">
    <property type="entry name" value="Ribonuclease H-like superfamily/Ribonuclease H"/>
    <property type="match status" value="1"/>
</dbReference>
<dbReference type="PANTHER" id="PTHR47169:SF2">
    <property type="entry name" value="OS01G0541250 PROTEIN"/>
    <property type="match status" value="1"/>
</dbReference>
<organism evidence="6 7">
    <name type="scientific">Corchorus olitorius</name>
    <dbReference type="NCBI Taxonomy" id="93759"/>
    <lineage>
        <taxon>Eukaryota</taxon>
        <taxon>Viridiplantae</taxon>
        <taxon>Streptophyta</taxon>
        <taxon>Embryophyta</taxon>
        <taxon>Tracheophyta</taxon>
        <taxon>Spermatophyta</taxon>
        <taxon>Magnoliopsida</taxon>
        <taxon>eudicotyledons</taxon>
        <taxon>Gunneridae</taxon>
        <taxon>Pentapetalae</taxon>
        <taxon>rosids</taxon>
        <taxon>malvids</taxon>
        <taxon>Malvales</taxon>
        <taxon>Malvaceae</taxon>
        <taxon>Grewioideae</taxon>
        <taxon>Apeibeae</taxon>
        <taxon>Corchorus</taxon>
    </lineage>
</organism>
<gene>
    <name evidence="6" type="ORF">COLO4_22596</name>
</gene>
<accession>A0A1R3IL55</accession>
<keyword evidence="2 3" id="KW-0238">DNA-binding</keyword>
<reference evidence="7" key="1">
    <citation type="submission" date="2013-09" db="EMBL/GenBank/DDBJ databases">
        <title>Corchorus olitorius genome sequencing.</title>
        <authorList>
            <person name="Alam M."/>
            <person name="Haque M.S."/>
            <person name="Islam M.S."/>
            <person name="Emdad E.M."/>
            <person name="Islam M.M."/>
            <person name="Ahmed B."/>
            <person name="Halim A."/>
            <person name="Hossen Q.M.M."/>
            <person name="Hossain M.Z."/>
            <person name="Ahmed R."/>
            <person name="Khan M.M."/>
            <person name="Islam R."/>
            <person name="Rashid M.M."/>
            <person name="Khan S.A."/>
            <person name="Rahman M.S."/>
            <person name="Alam M."/>
            <person name="Yahiya A.S."/>
            <person name="Khan M.S."/>
            <person name="Azam M.S."/>
            <person name="Haque T."/>
            <person name="Lashkar M.Z.H."/>
            <person name="Akhand A.I."/>
            <person name="Morshed G."/>
            <person name="Roy S."/>
            <person name="Uddin K.S."/>
            <person name="Rabeya T."/>
            <person name="Hossain A.S."/>
            <person name="Chowdhury A."/>
            <person name="Snigdha A.R."/>
            <person name="Mortoza M.S."/>
            <person name="Matin S.A."/>
            <person name="Hoque S.M.E."/>
            <person name="Islam M.K."/>
            <person name="Roy D.K."/>
            <person name="Haider R."/>
            <person name="Moosa M.M."/>
            <person name="Elias S.M."/>
            <person name="Hasan A.M."/>
            <person name="Jahan S."/>
            <person name="Shafiuddin M."/>
            <person name="Mahmood N."/>
            <person name="Shommy N.S."/>
        </authorList>
    </citation>
    <scope>NUCLEOTIDE SEQUENCE [LARGE SCALE GENOMIC DNA]</scope>
    <source>
        <strain evidence="7">cv. O-4</strain>
    </source>
</reference>
<evidence type="ECO:0000256" key="2">
    <source>
        <dbReference type="PROSITE-ProRule" id="PRU00108"/>
    </source>
</evidence>
<dbReference type="GO" id="GO:0003677">
    <property type="term" value="F:DNA binding"/>
    <property type="evidence" value="ECO:0007669"/>
    <property type="project" value="UniProtKB-UniRule"/>
</dbReference>
<feature type="compositionally biased region" description="Polar residues" evidence="4">
    <location>
        <begin position="723"/>
        <end position="739"/>
    </location>
</feature>
<keyword evidence="2 3" id="KW-0371">Homeobox</keyword>
<dbReference type="PANTHER" id="PTHR47169">
    <property type="entry name" value="OS01G0541250 PROTEIN"/>
    <property type="match status" value="1"/>
</dbReference>
<feature type="region of interest" description="Disordered" evidence="4">
    <location>
        <begin position="278"/>
        <end position="317"/>
    </location>
</feature>
<comment type="subcellular location">
    <subcellularLocation>
        <location evidence="1 2 3">Nucleus</location>
    </subcellularLocation>
</comment>